<feature type="region of interest" description="Disordered" evidence="1">
    <location>
        <begin position="197"/>
        <end position="265"/>
    </location>
</feature>
<dbReference type="AlphaFoldDB" id="A0AA39XXU2"/>
<feature type="chain" id="PRO_5041216602" description="Transmembrane protein" evidence="3">
    <location>
        <begin position="34"/>
        <end position="502"/>
    </location>
</feature>
<dbReference type="EMBL" id="JAULSV010000006">
    <property type="protein sequence ID" value="KAK0642084.1"/>
    <property type="molecule type" value="Genomic_DNA"/>
</dbReference>
<evidence type="ECO:0000313" key="5">
    <source>
        <dbReference type="Proteomes" id="UP001174936"/>
    </source>
</evidence>
<feature type="transmembrane region" description="Helical" evidence="2">
    <location>
        <begin position="443"/>
        <end position="463"/>
    </location>
</feature>
<keyword evidence="5" id="KW-1185">Reference proteome</keyword>
<comment type="caution">
    <text evidence="4">The sequence shown here is derived from an EMBL/GenBank/DDBJ whole genome shotgun (WGS) entry which is preliminary data.</text>
</comment>
<organism evidence="4 5">
    <name type="scientific">Cercophora newfieldiana</name>
    <dbReference type="NCBI Taxonomy" id="92897"/>
    <lineage>
        <taxon>Eukaryota</taxon>
        <taxon>Fungi</taxon>
        <taxon>Dikarya</taxon>
        <taxon>Ascomycota</taxon>
        <taxon>Pezizomycotina</taxon>
        <taxon>Sordariomycetes</taxon>
        <taxon>Sordariomycetidae</taxon>
        <taxon>Sordariales</taxon>
        <taxon>Lasiosphaeriaceae</taxon>
        <taxon>Cercophora</taxon>
    </lineage>
</organism>
<feature type="compositionally biased region" description="Polar residues" evidence="1">
    <location>
        <begin position="241"/>
        <end position="264"/>
    </location>
</feature>
<sequence length="502" mass="55061">MSKKSGTRGNMIPLVASIAPLLACFEMLVQVHSNAPQQPPKTVVGEDTPESDAGVPWYITICPAIFPVMPLLRRVKVLAILLGVAGASVCLVLLFQWYSSNRATVRQISPLVRRITDYRLNLLRFAFWNASSDVGYGTTSPEPFSSQSWFRRTHKVPPGYRRISWECSCGELLAADFENSNPDATTALQQRLHGLSNTGIANSPQQNSGNLGSATGSTSQGNSQSSTPQPQTPTGSRKRPSANTSGTSTPSTSHQGASNSNISQRARKPRYLELCVSVGQHSVNLGEINISSVTTDGQLFKKIWESYREIKKSSSESTLRNWFFKPDDVFFVHFGVTNRHQVGIYGKPMEIPPPEEVQQGRYHYFQCPMQPLPPMPNHIFLHYLDRAKSTSSSNTHAEDIYLSRLPKKTGSSIFTARTGVNTTVLYGWGVHIIERPSAFAQSMVGIASALICIVFFGFTWGFADLSTAIGIGQFVGAVLALANAAIYFALQAYSTRLSRKAE</sequence>
<keyword evidence="2" id="KW-0472">Membrane</keyword>
<feature type="signal peptide" evidence="3">
    <location>
        <begin position="1"/>
        <end position="33"/>
    </location>
</feature>
<feature type="compositionally biased region" description="Low complexity" evidence="1">
    <location>
        <begin position="212"/>
        <end position="235"/>
    </location>
</feature>
<gene>
    <name evidence="4" type="ORF">B0T16DRAFT_224837</name>
</gene>
<feature type="transmembrane region" description="Helical" evidence="2">
    <location>
        <begin position="77"/>
        <end position="98"/>
    </location>
</feature>
<evidence type="ECO:0000256" key="1">
    <source>
        <dbReference type="SAM" id="MobiDB-lite"/>
    </source>
</evidence>
<keyword evidence="3" id="KW-0732">Signal</keyword>
<evidence type="ECO:0008006" key="6">
    <source>
        <dbReference type="Google" id="ProtNLM"/>
    </source>
</evidence>
<keyword evidence="2" id="KW-0812">Transmembrane</keyword>
<feature type="compositionally biased region" description="Polar residues" evidence="1">
    <location>
        <begin position="197"/>
        <end position="211"/>
    </location>
</feature>
<feature type="transmembrane region" description="Helical" evidence="2">
    <location>
        <begin position="469"/>
        <end position="490"/>
    </location>
</feature>
<evidence type="ECO:0000313" key="4">
    <source>
        <dbReference type="EMBL" id="KAK0642084.1"/>
    </source>
</evidence>
<evidence type="ECO:0000256" key="3">
    <source>
        <dbReference type="SAM" id="SignalP"/>
    </source>
</evidence>
<proteinExistence type="predicted"/>
<dbReference type="Proteomes" id="UP001174936">
    <property type="component" value="Unassembled WGS sequence"/>
</dbReference>
<evidence type="ECO:0000256" key="2">
    <source>
        <dbReference type="SAM" id="Phobius"/>
    </source>
</evidence>
<accession>A0AA39XXU2</accession>
<protein>
    <recommendedName>
        <fullName evidence="6">Transmembrane protein</fullName>
    </recommendedName>
</protein>
<keyword evidence="2" id="KW-1133">Transmembrane helix</keyword>
<name>A0AA39XXU2_9PEZI</name>
<reference evidence="4" key="1">
    <citation type="submission" date="2023-06" db="EMBL/GenBank/DDBJ databases">
        <title>Genome-scale phylogeny and comparative genomics of the fungal order Sordariales.</title>
        <authorList>
            <consortium name="Lawrence Berkeley National Laboratory"/>
            <person name="Hensen N."/>
            <person name="Bonometti L."/>
            <person name="Westerberg I."/>
            <person name="Brannstrom I.O."/>
            <person name="Guillou S."/>
            <person name="Cros-Aarteil S."/>
            <person name="Calhoun S."/>
            <person name="Haridas S."/>
            <person name="Kuo A."/>
            <person name="Mondo S."/>
            <person name="Pangilinan J."/>
            <person name="Riley R."/>
            <person name="Labutti K."/>
            <person name="Andreopoulos B."/>
            <person name="Lipzen A."/>
            <person name="Chen C."/>
            <person name="Yanf M."/>
            <person name="Daum C."/>
            <person name="Ng V."/>
            <person name="Clum A."/>
            <person name="Steindorff A."/>
            <person name="Ohm R."/>
            <person name="Martin F."/>
            <person name="Silar P."/>
            <person name="Natvig D."/>
            <person name="Lalanne C."/>
            <person name="Gautier V."/>
            <person name="Ament-Velasquez S.L."/>
            <person name="Kruys A."/>
            <person name="Hutchinson M.I."/>
            <person name="Powell A.J."/>
            <person name="Barry K."/>
            <person name="Miller A.N."/>
            <person name="Grigoriev I.V."/>
            <person name="Debuchy R."/>
            <person name="Gladieux P."/>
            <person name="Thoren M.H."/>
            <person name="Johannesson H."/>
        </authorList>
    </citation>
    <scope>NUCLEOTIDE SEQUENCE</scope>
    <source>
        <strain evidence="4">SMH2532-1</strain>
    </source>
</reference>